<reference evidence="2 3" key="1">
    <citation type="submission" date="2014-02" db="EMBL/GenBank/DDBJ databases">
        <title>The small core and large imbalanced accessory genome model reveals a collaborative survival strategy of Sorangium cellulosum strains in nature.</title>
        <authorList>
            <person name="Han K."/>
            <person name="Peng R."/>
            <person name="Blom J."/>
            <person name="Li Y.-Z."/>
        </authorList>
    </citation>
    <scope>NUCLEOTIDE SEQUENCE [LARGE SCALE GENOMIC DNA]</scope>
    <source>
        <strain evidence="2 3">So0008-312</strain>
    </source>
</reference>
<protein>
    <submittedName>
        <fullName evidence="2">Uncharacterized protein</fullName>
    </submittedName>
</protein>
<comment type="caution">
    <text evidence="2">The sequence shown here is derived from an EMBL/GenBank/DDBJ whole genome shotgun (WGS) entry which is preliminary data.</text>
</comment>
<dbReference type="Proteomes" id="UP000075260">
    <property type="component" value="Unassembled WGS sequence"/>
</dbReference>
<dbReference type="OrthoDB" id="5505276at2"/>
<dbReference type="EMBL" id="JEMA01000476">
    <property type="protein sequence ID" value="KYF69354.1"/>
    <property type="molecule type" value="Genomic_DNA"/>
</dbReference>
<organism evidence="2 3">
    <name type="scientific">Sorangium cellulosum</name>
    <name type="common">Polyangium cellulosum</name>
    <dbReference type="NCBI Taxonomy" id="56"/>
    <lineage>
        <taxon>Bacteria</taxon>
        <taxon>Pseudomonadati</taxon>
        <taxon>Myxococcota</taxon>
        <taxon>Polyangia</taxon>
        <taxon>Polyangiales</taxon>
        <taxon>Polyangiaceae</taxon>
        <taxon>Sorangium</taxon>
    </lineage>
</organism>
<dbReference type="AlphaFoldDB" id="A0A150QN35"/>
<proteinExistence type="predicted"/>
<feature type="region of interest" description="Disordered" evidence="1">
    <location>
        <begin position="245"/>
        <end position="278"/>
    </location>
</feature>
<evidence type="ECO:0000313" key="3">
    <source>
        <dbReference type="Proteomes" id="UP000075260"/>
    </source>
</evidence>
<sequence>MPRKQTTNHYDRWHEQAKAAAQTENPLKVPYDIALKEAGQVAAFFSKYWQPAGALPGLRRVKARLPESTGEEIVSLVYAVQEAQTKLLLLIDPVVVDHGERARFVLDEIESALEFLLDDGVDEPADAQLAAVQEFHADIGQRSSSLHQALSDYATLAESLKDRLVEVDEDFDVALIAEAKELARALAAAPAARPATESEVKAATRIRNGLLRLLQEKIALVRKAAARVFQRNPEVLREVTSSYERRRRAAARRAKATRDAAKPETAPAKGPAESPLLG</sequence>
<gene>
    <name evidence="2" type="ORF">BE15_01610</name>
</gene>
<accession>A0A150QN35</accession>
<feature type="compositionally biased region" description="Basic residues" evidence="1">
    <location>
        <begin position="245"/>
        <end position="255"/>
    </location>
</feature>
<dbReference type="RefSeq" id="WP_061608471.1">
    <property type="nucleotide sequence ID" value="NZ_JEMA01000476.1"/>
</dbReference>
<name>A0A150QN35_SORCE</name>
<evidence type="ECO:0000256" key="1">
    <source>
        <dbReference type="SAM" id="MobiDB-lite"/>
    </source>
</evidence>
<evidence type="ECO:0000313" key="2">
    <source>
        <dbReference type="EMBL" id="KYF69354.1"/>
    </source>
</evidence>